<feature type="transmembrane region" description="Helical" evidence="1">
    <location>
        <begin position="48"/>
        <end position="65"/>
    </location>
</feature>
<comment type="caution">
    <text evidence="2">The sequence shown here is derived from an EMBL/GenBank/DDBJ whole genome shotgun (WGS) entry which is preliminary data.</text>
</comment>
<keyword evidence="1" id="KW-1133">Transmembrane helix</keyword>
<keyword evidence="1" id="KW-0812">Transmembrane</keyword>
<accession>A0ABT1QZF5</accession>
<dbReference type="Proteomes" id="UP001165498">
    <property type="component" value="Unassembled WGS sequence"/>
</dbReference>
<keyword evidence="3" id="KW-1185">Reference proteome</keyword>
<feature type="transmembrane region" description="Helical" evidence="1">
    <location>
        <begin position="23"/>
        <end position="42"/>
    </location>
</feature>
<reference evidence="2" key="1">
    <citation type="submission" date="2022-07" db="EMBL/GenBank/DDBJ databases">
        <title>Tahibacter sp., a new gammaproteobacterium isolated from the silt sample collected at pig farm.</title>
        <authorList>
            <person name="Chen H."/>
        </authorList>
    </citation>
    <scope>NUCLEOTIDE SEQUENCE</scope>
    <source>
        <strain evidence="2">P2K</strain>
    </source>
</reference>
<gene>
    <name evidence="2" type="ORF">NM961_23425</name>
</gene>
<dbReference type="EMBL" id="JANFQO010000044">
    <property type="protein sequence ID" value="MCQ4167670.1"/>
    <property type="molecule type" value="Genomic_DNA"/>
</dbReference>
<evidence type="ECO:0000256" key="1">
    <source>
        <dbReference type="SAM" id="Phobius"/>
    </source>
</evidence>
<evidence type="ECO:0000313" key="2">
    <source>
        <dbReference type="EMBL" id="MCQ4167670.1"/>
    </source>
</evidence>
<protein>
    <submittedName>
        <fullName evidence="2">Uncharacterized protein</fullName>
    </submittedName>
</protein>
<proteinExistence type="predicted"/>
<organism evidence="2 3">
    <name type="scientific">Tahibacter harae</name>
    <dbReference type="NCBI Taxonomy" id="2963937"/>
    <lineage>
        <taxon>Bacteria</taxon>
        <taxon>Pseudomonadati</taxon>
        <taxon>Pseudomonadota</taxon>
        <taxon>Gammaproteobacteria</taxon>
        <taxon>Lysobacterales</taxon>
        <taxon>Rhodanobacteraceae</taxon>
        <taxon>Tahibacter</taxon>
    </lineage>
</organism>
<name>A0ABT1QZF5_9GAMM</name>
<sequence length="96" mass="10391">MPRPTLTPEETALLVRLRQPHSLPMFELGYLVPSGLLIGFGFLRGEPAAFAAAFAVIATFSLWSLRAQSAGLALLRTILQKYETALDQAPPPRADG</sequence>
<evidence type="ECO:0000313" key="3">
    <source>
        <dbReference type="Proteomes" id="UP001165498"/>
    </source>
</evidence>
<keyword evidence="1" id="KW-0472">Membrane</keyword>
<dbReference type="RefSeq" id="WP_255916852.1">
    <property type="nucleotide sequence ID" value="NZ_JANFQO010000044.1"/>
</dbReference>